<organism evidence="2 3">
    <name type="scientific">Arxiozyma heterogenica</name>
    <dbReference type="NCBI Taxonomy" id="278026"/>
    <lineage>
        <taxon>Eukaryota</taxon>
        <taxon>Fungi</taxon>
        <taxon>Dikarya</taxon>
        <taxon>Ascomycota</taxon>
        <taxon>Saccharomycotina</taxon>
        <taxon>Saccharomycetes</taxon>
        <taxon>Saccharomycetales</taxon>
        <taxon>Saccharomycetaceae</taxon>
        <taxon>Arxiozyma</taxon>
    </lineage>
</organism>
<name>A0AAN8A6M0_9SACH</name>
<gene>
    <name evidence="2" type="ORF">RI543_003865</name>
</gene>
<evidence type="ECO:0000256" key="1">
    <source>
        <dbReference type="SAM" id="MobiDB-lite"/>
    </source>
</evidence>
<protein>
    <submittedName>
        <fullName evidence="2">Uncharacterized protein</fullName>
    </submittedName>
</protein>
<evidence type="ECO:0000313" key="3">
    <source>
        <dbReference type="Proteomes" id="UP001306508"/>
    </source>
</evidence>
<dbReference type="EMBL" id="JAWIZZ010000051">
    <property type="protein sequence ID" value="KAK5778937.1"/>
    <property type="molecule type" value="Genomic_DNA"/>
</dbReference>
<dbReference type="Proteomes" id="UP001306508">
    <property type="component" value="Unassembled WGS sequence"/>
</dbReference>
<feature type="compositionally biased region" description="Polar residues" evidence="1">
    <location>
        <begin position="12"/>
        <end position="43"/>
    </location>
</feature>
<sequence length="112" mass="11972">MSNAIPVASIVSTTTGPTFTNSENQPISRNSKTSTTIVDSTESSRPETLLTTMVPKVSQYVSEQLFSSSTAVTVSHGGIPSLASYEGEGSTIDPYTLKYSQALYMDFYDSLA</sequence>
<feature type="region of interest" description="Disordered" evidence="1">
    <location>
        <begin position="12"/>
        <end position="46"/>
    </location>
</feature>
<dbReference type="AlphaFoldDB" id="A0AAN8A6M0"/>
<comment type="caution">
    <text evidence="2">The sequence shown here is derived from an EMBL/GenBank/DDBJ whole genome shotgun (WGS) entry which is preliminary data.</text>
</comment>
<accession>A0AAN8A6M0</accession>
<proteinExistence type="predicted"/>
<evidence type="ECO:0000313" key="2">
    <source>
        <dbReference type="EMBL" id="KAK5778937.1"/>
    </source>
</evidence>
<keyword evidence="3" id="KW-1185">Reference proteome</keyword>
<reference evidence="3" key="1">
    <citation type="submission" date="2023-07" db="EMBL/GenBank/DDBJ databases">
        <title>A draft genome of Kazachstania heterogenica Y-27499.</title>
        <authorList>
            <person name="Donic C."/>
            <person name="Kralova J.S."/>
            <person name="Fidel L."/>
            <person name="Ben-Dor S."/>
            <person name="Jung S."/>
        </authorList>
    </citation>
    <scope>NUCLEOTIDE SEQUENCE [LARGE SCALE GENOMIC DNA]</scope>
    <source>
        <strain evidence="3">Y27499</strain>
    </source>
</reference>